<protein>
    <submittedName>
        <fullName evidence="1">Gamma carbonic anhydrase family protein</fullName>
    </submittedName>
</protein>
<reference evidence="1" key="1">
    <citation type="submission" date="2022-04" db="EMBL/GenBank/DDBJ databases">
        <title>Alcanivorax sp. CY1518 draft genome sequence.</title>
        <authorList>
            <person name="Zhao G."/>
            <person name="An M."/>
        </authorList>
    </citation>
    <scope>NUCLEOTIDE SEQUENCE</scope>
    <source>
        <strain evidence="1">CY1518</strain>
    </source>
</reference>
<dbReference type="PANTHER" id="PTHR13061:SF56">
    <property type="entry name" value="PROTEIN YRDA"/>
    <property type="match status" value="1"/>
</dbReference>
<dbReference type="Proteomes" id="UP001165524">
    <property type="component" value="Unassembled WGS sequence"/>
</dbReference>
<dbReference type="RefSeq" id="WP_246948868.1">
    <property type="nucleotide sequence ID" value="NZ_JALKII010000002.1"/>
</dbReference>
<evidence type="ECO:0000313" key="1">
    <source>
        <dbReference type="EMBL" id="MCK0536948.1"/>
    </source>
</evidence>
<evidence type="ECO:0000313" key="2">
    <source>
        <dbReference type="Proteomes" id="UP001165524"/>
    </source>
</evidence>
<dbReference type="SUPFAM" id="SSF51161">
    <property type="entry name" value="Trimeric LpxA-like enzymes"/>
    <property type="match status" value="1"/>
</dbReference>
<proteinExistence type="predicted"/>
<dbReference type="InterPro" id="IPR011004">
    <property type="entry name" value="Trimer_LpxA-like_sf"/>
</dbReference>
<accession>A0ABT0E543</accession>
<dbReference type="InterPro" id="IPR001451">
    <property type="entry name" value="Hexapep"/>
</dbReference>
<comment type="caution">
    <text evidence="1">The sequence shown here is derived from an EMBL/GenBank/DDBJ whole genome shotgun (WGS) entry which is preliminary data.</text>
</comment>
<dbReference type="Gene3D" id="2.160.10.10">
    <property type="entry name" value="Hexapeptide repeat proteins"/>
    <property type="match status" value="1"/>
</dbReference>
<dbReference type="InterPro" id="IPR047324">
    <property type="entry name" value="LbH_gamma_CA-like"/>
</dbReference>
<organism evidence="1 2">
    <name type="scientific">Alcanivorax quisquiliarum</name>
    <dbReference type="NCBI Taxonomy" id="2933565"/>
    <lineage>
        <taxon>Bacteria</taxon>
        <taxon>Pseudomonadati</taxon>
        <taxon>Pseudomonadota</taxon>
        <taxon>Gammaproteobacteria</taxon>
        <taxon>Oceanospirillales</taxon>
        <taxon>Alcanivoracaceae</taxon>
        <taxon>Alcanivorax</taxon>
    </lineage>
</organism>
<dbReference type="InterPro" id="IPR050484">
    <property type="entry name" value="Transf_Hexapept/Carb_Anhydrase"/>
</dbReference>
<dbReference type="CDD" id="cd04645">
    <property type="entry name" value="LbH_gamma_CA_like"/>
    <property type="match status" value="1"/>
</dbReference>
<dbReference type="Pfam" id="PF00132">
    <property type="entry name" value="Hexapep"/>
    <property type="match status" value="2"/>
</dbReference>
<keyword evidence="2" id="KW-1185">Reference proteome</keyword>
<dbReference type="PANTHER" id="PTHR13061">
    <property type="entry name" value="DYNACTIN SUBUNIT P25"/>
    <property type="match status" value="1"/>
</dbReference>
<dbReference type="EMBL" id="JALKII010000002">
    <property type="protein sequence ID" value="MCK0536948.1"/>
    <property type="molecule type" value="Genomic_DNA"/>
</dbReference>
<name>A0ABT0E543_9GAMM</name>
<gene>
    <name evidence="1" type="ORF">MU846_04430</name>
</gene>
<sequence length="185" mass="19623">MAIRAFGGKQPQCGARVWVDPSAQVIGDATLGDDCSIWPCAVIRADMHFIELGARVSVQDNAVLHITHDSTFNPGGHALTIGDDVTIAHQAMLHGCSIGSRVLIGMQAIVMDGAQIEDDVILAAGSLVPPGKRLKSGYLYRGKPATQVRPLSSKELAFLPYVAGNYVKLKDQYLAEAEGSQAPGE</sequence>